<keyword evidence="2" id="KW-1133">Transmembrane helix</keyword>
<dbReference type="NCBIfam" id="NF010613">
    <property type="entry name" value="PRK14013.1-3"/>
    <property type="match status" value="1"/>
</dbReference>
<reference evidence="3 4" key="1">
    <citation type="journal article" date="2019" name="Int. J. Syst. Evol. Microbiol.">
        <title>The Global Catalogue of Microorganisms (GCM) 10K type strain sequencing project: providing services to taxonomists for standard genome sequencing and annotation.</title>
        <authorList>
            <consortium name="The Broad Institute Genomics Platform"/>
            <consortium name="The Broad Institute Genome Sequencing Center for Infectious Disease"/>
            <person name="Wu L."/>
            <person name="Ma J."/>
        </authorList>
    </citation>
    <scope>NUCLEOTIDE SEQUENCE [LARGE SCALE GENOMIC DNA]</scope>
    <source>
        <strain evidence="3 4">JCM 3325</strain>
    </source>
</reference>
<gene>
    <name evidence="3" type="ORF">GCM10010191_93660</name>
</gene>
<feature type="transmembrane region" description="Helical" evidence="2">
    <location>
        <begin position="6"/>
        <end position="38"/>
    </location>
</feature>
<feature type="transmembrane region" description="Helical" evidence="2">
    <location>
        <begin position="277"/>
        <end position="298"/>
    </location>
</feature>
<keyword evidence="4" id="KW-1185">Reference proteome</keyword>
<sequence>MILRTFGWSFGVTAIGLVVALLYGGPAGLALVAVLAVLEISLSFDNAVVNAKVLDRMSPFWQKIFLTIGIAIAVFGMRLVFPLVIVVITAGLGPIEAFDLALNEPEQYHHAMESAYPTIAAFGGMFLLMLFLDFVFEDHAHKWLPWLERPLARIGKLDQLSVVVAGGSLALVSGVWAKDPGNVMIAGVLGMVTYILVNGLGELFSGASGLDEDDDDDGDDEGDAKAEAEVERRGGPSQLALATGKAGFFLFLYLEVLDASFSFDGVIGAFAISTDPIVIALGLGIGAMYIRSLTVFLVRKGTLHEYVYLEHGAHWAIGALAVCMLISIAHHVPEWITGGLGAGLIIAAFLSSVVRNRSGEGDEEDAAAGEDKQLHSSGV</sequence>
<feature type="compositionally biased region" description="Acidic residues" evidence="1">
    <location>
        <begin position="210"/>
        <end position="222"/>
    </location>
</feature>
<dbReference type="InterPro" id="IPR007427">
    <property type="entry name" value="DUF475"/>
</dbReference>
<feature type="transmembrane region" description="Helical" evidence="2">
    <location>
        <begin position="248"/>
        <end position="271"/>
    </location>
</feature>
<keyword evidence="2" id="KW-0472">Membrane</keyword>
<dbReference type="PANTHER" id="PTHR30238">
    <property type="entry name" value="MEMBRANE BOUND PREDICTED REDOX MODULATOR"/>
    <property type="match status" value="1"/>
</dbReference>
<evidence type="ECO:0000256" key="1">
    <source>
        <dbReference type="SAM" id="MobiDB-lite"/>
    </source>
</evidence>
<dbReference type="RefSeq" id="WP_344598472.1">
    <property type="nucleotide sequence ID" value="NZ_BAAARW010000048.1"/>
</dbReference>
<evidence type="ECO:0000256" key="2">
    <source>
        <dbReference type="SAM" id="Phobius"/>
    </source>
</evidence>
<dbReference type="PANTHER" id="PTHR30238:SF4">
    <property type="entry name" value="SLL1022 PROTEIN"/>
    <property type="match status" value="1"/>
</dbReference>
<dbReference type="EMBL" id="BAAARW010000048">
    <property type="protein sequence ID" value="GAA2458843.1"/>
    <property type="molecule type" value="Genomic_DNA"/>
</dbReference>
<proteinExistence type="predicted"/>
<feature type="transmembrane region" description="Helical" evidence="2">
    <location>
        <begin position="115"/>
        <end position="136"/>
    </location>
</feature>
<dbReference type="Proteomes" id="UP001501231">
    <property type="component" value="Unassembled WGS sequence"/>
</dbReference>
<feature type="transmembrane region" description="Helical" evidence="2">
    <location>
        <begin position="335"/>
        <end position="354"/>
    </location>
</feature>
<feature type="compositionally biased region" description="Basic and acidic residues" evidence="1">
    <location>
        <begin position="223"/>
        <end position="232"/>
    </location>
</feature>
<feature type="transmembrane region" description="Helical" evidence="2">
    <location>
        <begin position="183"/>
        <end position="201"/>
    </location>
</feature>
<feature type="transmembrane region" description="Helical" evidence="2">
    <location>
        <begin position="157"/>
        <end position="177"/>
    </location>
</feature>
<protein>
    <submittedName>
        <fullName evidence="3">DUF475 domain-containing protein</fullName>
    </submittedName>
</protein>
<dbReference type="NCBIfam" id="NF010619">
    <property type="entry name" value="PRK14013.2-5"/>
    <property type="match status" value="1"/>
</dbReference>
<accession>A0ABN3KFX7</accession>
<dbReference type="Pfam" id="PF04332">
    <property type="entry name" value="DUF475"/>
    <property type="match status" value="1"/>
</dbReference>
<feature type="region of interest" description="Disordered" evidence="1">
    <location>
        <begin position="210"/>
        <end position="232"/>
    </location>
</feature>
<feature type="transmembrane region" description="Helical" evidence="2">
    <location>
        <begin position="307"/>
        <end position="329"/>
    </location>
</feature>
<evidence type="ECO:0000313" key="4">
    <source>
        <dbReference type="Proteomes" id="UP001501231"/>
    </source>
</evidence>
<evidence type="ECO:0000313" key="3">
    <source>
        <dbReference type="EMBL" id="GAA2458843.1"/>
    </source>
</evidence>
<comment type="caution">
    <text evidence="3">The sequence shown here is derived from an EMBL/GenBank/DDBJ whole genome shotgun (WGS) entry which is preliminary data.</text>
</comment>
<organism evidence="3 4">
    <name type="scientific">Actinomadura vinacea</name>
    <dbReference type="NCBI Taxonomy" id="115336"/>
    <lineage>
        <taxon>Bacteria</taxon>
        <taxon>Bacillati</taxon>
        <taxon>Actinomycetota</taxon>
        <taxon>Actinomycetes</taxon>
        <taxon>Streptosporangiales</taxon>
        <taxon>Thermomonosporaceae</taxon>
        <taxon>Actinomadura</taxon>
    </lineage>
</organism>
<name>A0ABN3KFX7_9ACTN</name>
<keyword evidence="2" id="KW-0812">Transmembrane</keyword>
<feature type="transmembrane region" description="Helical" evidence="2">
    <location>
        <begin position="64"/>
        <end position="95"/>
    </location>
</feature>